<comment type="caution">
    <text evidence="2">The sequence shown here is derived from an EMBL/GenBank/DDBJ whole genome shotgun (WGS) entry which is preliminary data.</text>
</comment>
<dbReference type="Proteomes" id="UP000678895">
    <property type="component" value="Unassembled WGS sequence"/>
</dbReference>
<keyword evidence="1" id="KW-0812">Transmembrane</keyword>
<evidence type="ECO:0000313" key="3">
    <source>
        <dbReference type="Proteomes" id="UP000678895"/>
    </source>
</evidence>
<evidence type="ECO:0000313" key="2">
    <source>
        <dbReference type="EMBL" id="GIO41761.1"/>
    </source>
</evidence>
<dbReference type="EMBL" id="BORS01000004">
    <property type="protein sequence ID" value="GIO41761.1"/>
    <property type="molecule type" value="Genomic_DNA"/>
</dbReference>
<protein>
    <submittedName>
        <fullName evidence="2">Uncharacterized protein</fullName>
    </submittedName>
</protein>
<keyword evidence="1" id="KW-0472">Membrane</keyword>
<feature type="transmembrane region" description="Helical" evidence="1">
    <location>
        <begin position="6"/>
        <end position="24"/>
    </location>
</feature>
<dbReference type="RefSeq" id="WP_301626132.1">
    <property type="nucleotide sequence ID" value="NZ_BORS01000004.1"/>
</dbReference>
<accession>A0A919Y0B2</accession>
<organism evidence="2 3">
    <name type="scientific">Paenibacillus apis</name>
    <dbReference type="NCBI Taxonomy" id="1792174"/>
    <lineage>
        <taxon>Bacteria</taxon>
        <taxon>Bacillati</taxon>
        <taxon>Bacillota</taxon>
        <taxon>Bacilli</taxon>
        <taxon>Bacillales</taxon>
        <taxon>Paenibacillaceae</taxon>
        <taxon>Paenibacillus</taxon>
    </lineage>
</organism>
<dbReference type="AlphaFoldDB" id="A0A919Y0B2"/>
<keyword evidence="3" id="KW-1185">Reference proteome</keyword>
<name>A0A919Y0B2_9BACL</name>
<sequence length="46" mass="5197">MEILWGIGKFFLFIGGIGLAIYVYSLTIRGLNQIPDHDDKKAKDND</sequence>
<gene>
    <name evidence="2" type="ORF">J41TS4_15190</name>
</gene>
<evidence type="ECO:0000256" key="1">
    <source>
        <dbReference type="SAM" id="Phobius"/>
    </source>
</evidence>
<reference evidence="2" key="1">
    <citation type="submission" date="2021-03" db="EMBL/GenBank/DDBJ databases">
        <title>Antimicrobial resistance genes in bacteria isolated from Japanese honey, and their potential for conferring macrolide and lincosamide resistance in the American foulbrood pathogen Paenibacillus larvae.</title>
        <authorList>
            <person name="Okamoto M."/>
            <person name="Kumagai M."/>
            <person name="Kanamori H."/>
            <person name="Takamatsu D."/>
        </authorList>
    </citation>
    <scope>NUCLEOTIDE SEQUENCE</scope>
    <source>
        <strain evidence="2">J41TS4</strain>
    </source>
</reference>
<keyword evidence="1" id="KW-1133">Transmembrane helix</keyword>
<proteinExistence type="predicted"/>